<dbReference type="Pfam" id="PF13347">
    <property type="entry name" value="MFS_2"/>
    <property type="match status" value="1"/>
</dbReference>
<organism evidence="2 3">
    <name type="scientific">Eubacterium barkeri</name>
    <name type="common">Clostridium barkeri</name>
    <dbReference type="NCBI Taxonomy" id="1528"/>
    <lineage>
        <taxon>Bacteria</taxon>
        <taxon>Bacillati</taxon>
        <taxon>Bacillota</taxon>
        <taxon>Clostridia</taxon>
        <taxon>Eubacteriales</taxon>
        <taxon>Eubacteriaceae</taxon>
        <taxon>Eubacterium</taxon>
    </lineage>
</organism>
<dbReference type="AlphaFoldDB" id="A0A1H3DC07"/>
<name>A0A1H3DC07_EUBBA</name>
<dbReference type="SUPFAM" id="SSF103473">
    <property type="entry name" value="MFS general substrate transporter"/>
    <property type="match status" value="1"/>
</dbReference>
<evidence type="ECO:0000313" key="2">
    <source>
        <dbReference type="EMBL" id="SDX63199.1"/>
    </source>
</evidence>
<feature type="transmembrane region" description="Helical" evidence="1">
    <location>
        <begin position="349"/>
        <end position="371"/>
    </location>
</feature>
<dbReference type="PANTHER" id="PTHR11328">
    <property type="entry name" value="MAJOR FACILITATOR SUPERFAMILY DOMAIN-CONTAINING PROTEIN"/>
    <property type="match status" value="1"/>
</dbReference>
<gene>
    <name evidence="2" type="ORF">SAMN04488579_104142</name>
</gene>
<feature type="transmembrane region" description="Helical" evidence="1">
    <location>
        <begin position="400"/>
        <end position="418"/>
    </location>
</feature>
<feature type="transmembrane region" description="Helical" evidence="1">
    <location>
        <begin position="119"/>
        <end position="138"/>
    </location>
</feature>
<evidence type="ECO:0000313" key="3">
    <source>
        <dbReference type="Proteomes" id="UP000199652"/>
    </source>
</evidence>
<dbReference type="Proteomes" id="UP000199652">
    <property type="component" value="Unassembled WGS sequence"/>
</dbReference>
<feature type="transmembrane region" description="Helical" evidence="1">
    <location>
        <begin position="438"/>
        <end position="458"/>
    </location>
</feature>
<dbReference type="Gene3D" id="1.20.1250.20">
    <property type="entry name" value="MFS general substrate transporter like domains"/>
    <property type="match status" value="2"/>
</dbReference>
<protein>
    <submittedName>
        <fullName evidence="2">Glycoside/pentoside/hexuronide:cation symporter, GPH family</fullName>
    </submittedName>
</protein>
<feature type="transmembrane region" description="Helical" evidence="1">
    <location>
        <begin position="196"/>
        <end position="213"/>
    </location>
</feature>
<reference evidence="3" key="1">
    <citation type="submission" date="2016-10" db="EMBL/GenBank/DDBJ databases">
        <authorList>
            <person name="Varghese N."/>
            <person name="Submissions S."/>
        </authorList>
    </citation>
    <scope>NUCLEOTIDE SEQUENCE [LARGE SCALE GENOMIC DNA]</scope>
    <source>
        <strain evidence="3">VPI 5359</strain>
    </source>
</reference>
<feature type="transmembrane region" description="Helical" evidence="1">
    <location>
        <begin position="294"/>
        <end position="312"/>
    </location>
</feature>
<dbReference type="GO" id="GO:0015293">
    <property type="term" value="F:symporter activity"/>
    <property type="evidence" value="ECO:0007669"/>
    <property type="project" value="InterPro"/>
</dbReference>
<evidence type="ECO:0000256" key="1">
    <source>
        <dbReference type="SAM" id="Phobius"/>
    </source>
</evidence>
<feature type="transmembrane region" description="Helical" evidence="1">
    <location>
        <begin position="270"/>
        <end position="288"/>
    </location>
</feature>
<feature type="transmembrane region" description="Helical" evidence="1">
    <location>
        <begin position="324"/>
        <end position="343"/>
    </location>
</feature>
<dbReference type="InterPro" id="IPR039672">
    <property type="entry name" value="MFS_2"/>
</dbReference>
<feature type="transmembrane region" description="Helical" evidence="1">
    <location>
        <begin position="55"/>
        <end position="81"/>
    </location>
</feature>
<dbReference type="EMBL" id="FNOU01000004">
    <property type="protein sequence ID" value="SDX63199.1"/>
    <property type="molecule type" value="Genomic_DNA"/>
</dbReference>
<keyword evidence="1" id="KW-1133">Transmembrane helix</keyword>
<feature type="transmembrane region" description="Helical" evidence="1">
    <location>
        <begin position="93"/>
        <end position="113"/>
    </location>
</feature>
<keyword evidence="1" id="KW-0472">Membrane</keyword>
<dbReference type="STRING" id="1528.SAMN04488579_104142"/>
<proteinExistence type="predicted"/>
<dbReference type="RefSeq" id="WP_090243772.1">
    <property type="nucleotide sequence ID" value="NZ_FNOU01000004.1"/>
</dbReference>
<keyword evidence="3" id="KW-1185">Reference proteome</keyword>
<dbReference type="PANTHER" id="PTHR11328:SF24">
    <property type="entry name" value="MAJOR FACILITATOR SUPERFAMILY (MFS) PROFILE DOMAIN-CONTAINING PROTEIN"/>
    <property type="match status" value="1"/>
</dbReference>
<dbReference type="GO" id="GO:0008643">
    <property type="term" value="P:carbohydrate transport"/>
    <property type="evidence" value="ECO:0007669"/>
    <property type="project" value="InterPro"/>
</dbReference>
<dbReference type="GO" id="GO:0005886">
    <property type="term" value="C:plasma membrane"/>
    <property type="evidence" value="ECO:0007669"/>
    <property type="project" value="TreeGrafter"/>
</dbReference>
<accession>A0A1H3DC07</accession>
<sequence>MSDNTENKVGTNTPENKPLSKALRYFYGVGDCGFSLMTNVESYFFNFFLTNLAQFSLATVTMITTVASTVDACLSWIYGAVLNSIKPKKWGRYRSWLILLPWMVPFLFAFQFMKIGDGPVSAIIIIVAAILSHVVWNFPYVANVSMIAVAGKTPEDRAQLASTRAAWANLSKVIFSYVGAPLAAFFAGIIGETSQYAATAFVLGIVMAVLYFAHFKMFDGYEEVENTSDEDLASAKAAQDKDKTSGMDLVRALGQNPPLIILLLADLAKWSFNFVCSGVAVYYFTYVAHDKGMLAMYILISNILCVVGSYLAKNLAAKFSSRMTTISTFVIMAIFMFLAYFMFQNMWAVIILMSVAQFGYGVAYALTPALYADTIVYSEWKTGKNATGWISGLQNVPLKVAIMTRGIIISGCLAAGGFSSEIDPASASIALQKSVCMGFMTIPAIELLVAAVLLFFGFKITRDKVEQYQLEISARQN</sequence>
<keyword evidence="1" id="KW-0812">Transmembrane</keyword>
<feature type="transmembrane region" description="Helical" evidence="1">
    <location>
        <begin position="173"/>
        <end position="190"/>
    </location>
</feature>
<dbReference type="InterPro" id="IPR036259">
    <property type="entry name" value="MFS_trans_sf"/>
</dbReference>
<dbReference type="OrthoDB" id="9764596at2"/>